<dbReference type="InterPro" id="IPR038282">
    <property type="entry name" value="DUF2267_sf"/>
</dbReference>
<gene>
    <name evidence="2" type="ORF">J2Z30_002907</name>
    <name evidence="1" type="ORF">SIRAN1313</name>
</gene>
<reference evidence="1" key="1">
    <citation type="submission" date="2014-05" db="EMBL/GenBank/DDBJ databases">
        <authorList>
            <person name="Horn Fabian"/>
        </authorList>
    </citation>
    <scope>NUCLEOTIDE SEQUENCE</scope>
</reference>
<protein>
    <submittedName>
        <fullName evidence="2">Uncharacterized protein (DUF2267 family)</fullName>
    </submittedName>
</protein>
<dbReference type="Proteomes" id="UP000756710">
    <property type="component" value="Unassembled WGS sequence"/>
</dbReference>
<keyword evidence="3" id="KW-1185">Reference proteome</keyword>
<sequence length="125" mass="13910">MDDREFFQTVADRTQLSRQEAADVTRATLETLAARLSAGEARELAQELPGHLRESLRRGPGEMEIFDPEESVRRVHLRTGLSEPEADRGVRAVLATLREAVSAEEYGHAMSQLGSEFARMAESAR</sequence>
<reference evidence="2 3" key="2">
    <citation type="submission" date="2021-03" db="EMBL/GenBank/DDBJ databases">
        <title>Genomic Encyclopedia of Type Strains, Phase IV (KMG-IV): sequencing the most valuable type-strain genomes for metagenomic binning, comparative biology and taxonomic classification.</title>
        <authorList>
            <person name="Goeker M."/>
        </authorList>
    </citation>
    <scope>NUCLEOTIDE SEQUENCE [LARGE SCALE GENOMIC DNA]</scope>
    <source>
        <strain evidence="2 3">DSM 41954</strain>
    </source>
</reference>
<evidence type="ECO:0000313" key="2">
    <source>
        <dbReference type="EMBL" id="MBP2061891.1"/>
    </source>
</evidence>
<name>A0A060ZEV2_9ACTN</name>
<dbReference type="Pfam" id="PF10025">
    <property type="entry name" value="DUF2267"/>
    <property type="match status" value="1"/>
</dbReference>
<dbReference type="RefSeq" id="WP_044567850.1">
    <property type="nucleotide sequence ID" value="NZ_BAABDR010000025.1"/>
</dbReference>
<dbReference type="AlphaFoldDB" id="A0A060ZEV2"/>
<evidence type="ECO:0000313" key="1">
    <source>
        <dbReference type="EMBL" id="CDR03656.1"/>
    </source>
</evidence>
<organism evidence="1">
    <name type="scientific">Streptomyces iranensis</name>
    <dbReference type="NCBI Taxonomy" id="576784"/>
    <lineage>
        <taxon>Bacteria</taxon>
        <taxon>Bacillati</taxon>
        <taxon>Actinomycetota</taxon>
        <taxon>Actinomycetes</taxon>
        <taxon>Kitasatosporales</taxon>
        <taxon>Streptomycetaceae</taxon>
        <taxon>Streptomyces</taxon>
        <taxon>Streptomyces violaceusniger group</taxon>
    </lineage>
</organism>
<accession>A0A060ZEV2</accession>
<dbReference type="EMBL" id="LK022848">
    <property type="protein sequence ID" value="CDR03656.1"/>
    <property type="molecule type" value="Genomic_DNA"/>
</dbReference>
<proteinExistence type="predicted"/>
<dbReference type="HOGENOM" id="CLU_121888_1_0_11"/>
<evidence type="ECO:0000313" key="3">
    <source>
        <dbReference type="Proteomes" id="UP000756710"/>
    </source>
</evidence>
<dbReference type="InterPro" id="IPR018727">
    <property type="entry name" value="DUF2267"/>
</dbReference>
<dbReference type="EMBL" id="JAGGLR010000007">
    <property type="protein sequence ID" value="MBP2061891.1"/>
    <property type="molecule type" value="Genomic_DNA"/>
</dbReference>
<dbReference type="Gene3D" id="1.10.490.110">
    <property type="entry name" value="Uncharacterized conserved protein DUF2267"/>
    <property type="match status" value="1"/>
</dbReference>
<dbReference type="GeneID" id="32471776"/>